<dbReference type="InterPro" id="IPR008995">
    <property type="entry name" value="Mo/tungstate-bd_C_term_dom"/>
</dbReference>
<evidence type="ECO:0000256" key="1">
    <source>
        <dbReference type="ARBA" id="ARBA00022448"/>
    </source>
</evidence>
<dbReference type="OrthoDB" id="9802264at2"/>
<dbReference type="InterPro" id="IPR003593">
    <property type="entry name" value="AAA+_ATPase"/>
</dbReference>
<accession>A0A2R4M0L0</accession>
<feature type="domain" description="ABC transporter" evidence="4">
    <location>
        <begin position="8"/>
        <end position="239"/>
    </location>
</feature>
<dbReference type="GO" id="GO:0022857">
    <property type="term" value="F:transmembrane transporter activity"/>
    <property type="evidence" value="ECO:0007669"/>
    <property type="project" value="InterPro"/>
</dbReference>
<dbReference type="GO" id="GO:0005524">
    <property type="term" value="F:ATP binding"/>
    <property type="evidence" value="ECO:0007669"/>
    <property type="project" value="UniProtKB-KW"/>
</dbReference>
<dbReference type="AlphaFoldDB" id="A0A2R4M0L0"/>
<keyword evidence="2" id="KW-0547">Nucleotide-binding</keyword>
<dbReference type="Proteomes" id="UP000241447">
    <property type="component" value="Chromosome"/>
</dbReference>
<dbReference type="KEGG" id="cbak:DA792_06230"/>
<dbReference type="GO" id="GO:0015697">
    <property type="term" value="P:quaternary ammonium group transport"/>
    <property type="evidence" value="ECO:0007669"/>
    <property type="project" value="UniProtKB-ARBA"/>
</dbReference>
<dbReference type="Gene3D" id="3.40.50.300">
    <property type="entry name" value="P-loop containing nucleotide triphosphate hydrolases"/>
    <property type="match status" value="1"/>
</dbReference>
<evidence type="ECO:0000313" key="5">
    <source>
        <dbReference type="EMBL" id="AVW90734.1"/>
    </source>
</evidence>
<dbReference type="GO" id="GO:0043190">
    <property type="term" value="C:ATP-binding cassette (ABC) transporter complex"/>
    <property type="evidence" value="ECO:0007669"/>
    <property type="project" value="InterPro"/>
</dbReference>
<sequence>MTQASPILRINALTKTFDTFTALHGIDLNVSDGEFLAIVGPSGSGKTTLIRILVGMDEPSDGAVWLRDTRIDVIPANKRPTCMVFQSLALFPHRTVGQNIEFPLKLRGVARADRKARALELLDLLRLPQEYYDKRIQQCSGGEKQRVALARALAYDPEILFFDEPLSALDYRLRKTLEKELKDLHRRTGKTFIYITHSLEEAMVMSDRIAIMKAGRFEQIAPAEEIYARPVSKFVAEFMGEVNFFDLSAGDAAGVTISPRAKTALGAATGTLTIRPESLRTLGAQETADLSFEGVIVAEYLLGSRVQYRMELATGQEMIVEVLRENAVSGGIGARLIVGCDLKAAHLIEEAHDAAA</sequence>
<dbReference type="InterPro" id="IPR003439">
    <property type="entry name" value="ABC_transporter-like_ATP-bd"/>
</dbReference>
<dbReference type="InterPro" id="IPR013611">
    <property type="entry name" value="Transp-assoc_OB_typ2"/>
</dbReference>
<dbReference type="EMBL" id="CP028475">
    <property type="protein sequence ID" value="AVW90734.1"/>
    <property type="molecule type" value="Genomic_DNA"/>
</dbReference>
<dbReference type="InterPro" id="IPR027417">
    <property type="entry name" value="P-loop_NTPase"/>
</dbReference>
<evidence type="ECO:0000313" key="6">
    <source>
        <dbReference type="Proteomes" id="UP000241447"/>
    </source>
</evidence>
<dbReference type="SMART" id="SM00382">
    <property type="entry name" value="AAA"/>
    <property type="match status" value="1"/>
</dbReference>
<name>A0A2R4M0L0_9RHOB</name>
<dbReference type="PANTHER" id="PTHR42781">
    <property type="entry name" value="SPERMIDINE/PUTRESCINE IMPORT ATP-BINDING PROTEIN POTA"/>
    <property type="match status" value="1"/>
</dbReference>
<evidence type="ECO:0000259" key="4">
    <source>
        <dbReference type="PROSITE" id="PS50893"/>
    </source>
</evidence>
<dbReference type="Pfam" id="PF00005">
    <property type="entry name" value="ABC_tran"/>
    <property type="match status" value="1"/>
</dbReference>
<dbReference type="Pfam" id="PF08402">
    <property type="entry name" value="TOBE_2"/>
    <property type="match status" value="1"/>
</dbReference>
<keyword evidence="1" id="KW-0813">Transport</keyword>
<dbReference type="PANTHER" id="PTHR42781:SF4">
    <property type="entry name" value="SPERMIDINE_PUTRESCINE IMPORT ATP-BINDING PROTEIN POTA"/>
    <property type="match status" value="1"/>
</dbReference>
<evidence type="ECO:0000256" key="2">
    <source>
        <dbReference type="ARBA" id="ARBA00022741"/>
    </source>
</evidence>
<proteinExistence type="predicted"/>
<protein>
    <submittedName>
        <fullName evidence="5">ABC transporter ATP-binding protein</fullName>
    </submittedName>
</protein>
<dbReference type="PROSITE" id="PS00211">
    <property type="entry name" value="ABC_TRANSPORTER_1"/>
    <property type="match status" value="1"/>
</dbReference>
<evidence type="ECO:0000256" key="3">
    <source>
        <dbReference type="ARBA" id="ARBA00022840"/>
    </source>
</evidence>
<dbReference type="InterPro" id="IPR050093">
    <property type="entry name" value="ABC_SmlMolc_Importer"/>
</dbReference>
<dbReference type="RefSeq" id="WP_107719060.1">
    <property type="nucleotide sequence ID" value="NZ_CP028475.1"/>
</dbReference>
<dbReference type="InterPro" id="IPR017871">
    <property type="entry name" value="ABC_transporter-like_CS"/>
</dbReference>
<keyword evidence="3 5" id="KW-0067">ATP-binding</keyword>
<dbReference type="GO" id="GO:0016887">
    <property type="term" value="F:ATP hydrolysis activity"/>
    <property type="evidence" value="ECO:0007669"/>
    <property type="project" value="InterPro"/>
</dbReference>
<dbReference type="PROSITE" id="PS50893">
    <property type="entry name" value="ABC_TRANSPORTER_2"/>
    <property type="match status" value="1"/>
</dbReference>
<gene>
    <name evidence="5" type="ORF">DA792_06230</name>
</gene>
<reference evidence="5 6" key="1">
    <citation type="submission" date="2018-03" db="EMBL/GenBank/DDBJ databases">
        <title>The Complete Genome of Celeribacter baekdonensis strain LH4, a Thiosulfate-Oxidizing Alphaproteobacterium Isolated from Gulf of Mexico Continental Slope Sediments.</title>
        <authorList>
            <person name="Flood B.E."/>
            <person name="Bailey J.V."/>
            <person name="Leprich D."/>
        </authorList>
    </citation>
    <scope>NUCLEOTIDE SEQUENCE [LARGE SCALE GENOMIC DNA]</scope>
    <source>
        <strain evidence="5 6">LH4</strain>
    </source>
</reference>
<dbReference type="FunFam" id="3.40.50.300:FF:000425">
    <property type="entry name" value="Probable ABC transporter, ATP-binding subunit"/>
    <property type="match status" value="1"/>
</dbReference>
<organism evidence="5 6">
    <name type="scientific">Celeribacter baekdonensis</name>
    <dbReference type="NCBI Taxonomy" id="875171"/>
    <lineage>
        <taxon>Bacteria</taxon>
        <taxon>Pseudomonadati</taxon>
        <taxon>Pseudomonadota</taxon>
        <taxon>Alphaproteobacteria</taxon>
        <taxon>Rhodobacterales</taxon>
        <taxon>Roseobacteraceae</taxon>
        <taxon>Celeribacter</taxon>
    </lineage>
</organism>
<dbReference type="SUPFAM" id="SSF52540">
    <property type="entry name" value="P-loop containing nucleoside triphosphate hydrolases"/>
    <property type="match status" value="1"/>
</dbReference>
<dbReference type="SUPFAM" id="SSF50331">
    <property type="entry name" value="MOP-like"/>
    <property type="match status" value="1"/>
</dbReference>